<dbReference type="EMBL" id="CM018048">
    <property type="protein sequence ID" value="KAA8520924.1"/>
    <property type="molecule type" value="Genomic_DNA"/>
</dbReference>
<keyword evidence="1" id="KW-0175">Coiled coil</keyword>
<organism evidence="3 4">
    <name type="scientific">Nyssa sinensis</name>
    <dbReference type="NCBI Taxonomy" id="561372"/>
    <lineage>
        <taxon>Eukaryota</taxon>
        <taxon>Viridiplantae</taxon>
        <taxon>Streptophyta</taxon>
        <taxon>Embryophyta</taxon>
        <taxon>Tracheophyta</taxon>
        <taxon>Spermatophyta</taxon>
        <taxon>Magnoliopsida</taxon>
        <taxon>eudicotyledons</taxon>
        <taxon>Gunneridae</taxon>
        <taxon>Pentapetalae</taxon>
        <taxon>asterids</taxon>
        <taxon>Cornales</taxon>
        <taxon>Nyssaceae</taxon>
        <taxon>Nyssa</taxon>
    </lineage>
</organism>
<reference evidence="3 4" key="1">
    <citation type="submission" date="2019-09" db="EMBL/GenBank/DDBJ databases">
        <title>A chromosome-level genome assembly of the Chinese tupelo Nyssa sinensis.</title>
        <authorList>
            <person name="Yang X."/>
            <person name="Kang M."/>
            <person name="Yang Y."/>
            <person name="Xiong H."/>
            <person name="Wang M."/>
            <person name="Zhang Z."/>
            <person name="Wang Z."/>
            <person name="Wu H."/>
            <person name="Ma T."/>
            <person name="Liu J."/>
            <person name="Xi Z."/>
        </authorList>
    </citation>
    <scope>NUCLEOTIDE SEQUENCE [LARGE SCALE GENOMIC DNA]</scope>
    <source>
        <strain evidence="3">J267</strain>
        <tissue evidence="3">Leaf</tissue>
    </source>
</reference>
<accession>A0A5J4ZSV6</accession>
<proteinExistence type="predicted"/>
<dbReference type="OrthoDB" id="1899721at2759"/>
<protein>
    <submittedName>
        <fullName evidence="3">Uncharacterized protein</fullName>
    </submittedName>
</protein>
<evidence type="ECO:0000313" key="3">
    <source>
        <dbReference type="EMBL" id="KAA8520924.1"/>
    </source>
</evidence>
<sequence length="608" mass="69031">MSSASKPVINFGIENAENGSISELISMLRSAFQPTDFDKVQQILITREETMKRTLNEMSIEIENRKIDYDLMERKHGEVELKKLEIDFELKKCERERDELREQITRLNEEQRVHHDRSRRAEERYDKLLKDFTKVENEKREVILHLKVKSTNLECVNAAKRRAEGEVEAWKKKFGELELRVLRLEEDTAMLVNGDYSVQKKIGVDLRNLDEHLGVERLVSDEMKGEKAPSENGKSQNQNGSPNLGHSQPEESLSNFHEKVHNMAGVVSACDSPVIESNGFQAAGPHSSGAIIEISDSDDEMLTVCRKTCLSNVCSSGVILSDKETTTQRFVKGARSDQTREENGKTCMENCCLASMSKRKLDSCIDIWESEKDHDDDDYKTPIGKRKTKLLQKLIREDKSSSVNDCLAMPDSGSTGIAKAVSPSRQGPMFIRRCEDKTGGEKNSGSPLSKFTLDGADSSDSEDSSASSGDETYTDSYIEKKIAEMRGRRDNKTWAFEMDMRSAFERDPELCMNAMCALYRQQTFTDKSIEGSLFSKNRGFDQFDIFRGTILAKFLIGGDPQGKLKKSVLELQQYDPKGLDDCRKIANRHSRKLFEIYQKKEDPFFLPS</sequence>
<evidence type="ECO:0000256" key="2">
    <source>
        <dbReference type="SAM" id="MobiDB-lite"/>
    </source>
</evidence>
<feature type="coiled-coil region" evidence="1">
    <location>
        <begin position="83"/>
        <end position="187"/>
    </location>
</feature>
<evidence type="ECO:0000256" key="1">
    <source>
        <dbReference type="SAM" id="Coils"/>
    </source>
</evidence>
<feature type="compositionally biased region" description="Polar residues" evidence="2">
    <location>
        <begin position="232"/>
        <end position="252"/>
    </location>
</feature>
<keyword evidence="4" id="KW-1185">Reference proteome</keyword>
<gene>
    <name evidence="3" type="ORF">F0562_011597</name>
</gene>
<dbReference type="PANTHER" id="PTHR34380:SF1">
    <property type="entry name" value="OS01G0221300 PROTEIN"/>
    <property type="match status" value="1"/>
</dbReference>
<dbReference type="Proteomes" id="UP000325577">
    <property type="component" value="Linkage Group LG5"/>
</dbReference>
<feature type="region of interest" description="Disordered" evidence="2">
    <location>
        <begin position="435"/>
        <end position="472"/>
    </location>
</feature>
<name>A0A5J4ZSV6_9ASTE</name>
<feature type="compositionally biased region" description="Basic and acidic residues" evidence="2">
    <location>
        <begin position="217"/>
        <end position="229"/>
    </location>
</feature>
<evidence type="ECO:0000313" key="4">
    <source>
        <dbReference type="Proteomes" id="UP000325577"/>
    </source>
</evidence>
<dbReference type="AlphaFoldDB" id="A0A5J4ZSV6"/>
<dbReference type="PANTHER" id="PTHR34380">
    <property type="entry name" value="BNAA03G12380D PROTEIN"/>
    <property type="match status" value="1"/>
</dbReference>
<feature type="region of interest" description="Disordered" evidence="2">
    <location>
        <begin position="217"/>
        <end position="252"/>
    </location>
</feature>